<dbReference type="RefSeq" id="WP_190998036.1">
    <property type="nucleotide sequence ID" value="NZ_JACXSI010000019.1"/>
</dbReference>
<keyword evidence="1" id="KW-0282">Flagellum</keyword>
<protein>
    <submittedName>
        <fullName evidence="1">Flagellar protein FlaG</fullName>
    </submittedName>
</protein>
<accession>A0A927CXE1</accession>
<dbReference type="InterPro" id="IPR035924">
    <property type="entry name" value="FlaG-like_sf"/>
</dbReference>
<dbReference type="SUPFAM" id="SSF160214">
    <property type="entry name" value="FlaG-like"/>
    <property type="match status" value="1"/>
</dbReference>
<dbReference type="AlphaFoldDB" id="A0A927CXE1"/>
<name>A0A927CXE1_9BACI</name>
<dbReference type="Gene3D" id="3.30.160.170">
    <property type="entry name" value="FlaG-like"/>
    <property type="match status" value="1"/>
</dbReference>
<keyword evidence="2" id="KW-1185">Reference proteome</keyword>
<keyword evidence="1" id="KW-0969">Cilium</keyword>
<evidence type="ECO:0000313" key="1">
    <source>
        <dbReference type="EMBL" id="MBD3108492.1"/>
    </source>
</evidence>
<dbReference type="PANTHER" id="PTHR37166:SF1">
    <property type="entry name" value="PROTEIN FLAG"/>
    <property type="match status" value="1"/>
</dbReference>
<sequence>MSIIINGGQPFFQQETYQTLEKKEVSEEVVQNDNPTKNQLLEEMIKELHEVRKNHVTQLKFEYHEGLQEYFMSIVDRDTQEVLKEIPAKKLLDLYAAIQKNIGLVVDQKV</sequence>
<organism evidence="1 2">
    <name type="scientific">Peribacillus faecalis</name>
    <dbReference type="NCBI Taxonomy" id="2772559"/>
    <lineage>
        <taxon>Bacteria</taxon>
        <taxon>Bacillati</taxon>
        <taxon>Bacillota</taxon>
        <taxon>Bacilli</taxon>
        <taxon>Bacillales</taxon>
        <taxon>Bacillaceae</taxon>
        <taxon>Peribacillus</taxon>
    </lineage>
</organism>
<dbReference type="PANTHER" id="PTHR37166">
    <property type="entry name" value="PROTEIN FLAG"/>
    <property type="match status" value="1"/>
</dbReference>
<keyword evidence="1" id="KW-0966">Cell projection</keyword>
<dbReference type="EMBL" id="JACXSI010000019">
    <property type="protein sequence ID" value="MBD3108492.1"/>
    <property type="molecule type" value="Genomic_DNA"/>
</dbReference>
<dbReference type="Proteomes" id="UP000602076">
    <property type="component" value="Unassembled WGS sequence"/>
</dbReference>
<reference evidence="1" key="1">
    <citation type="submission" date="2020-09" db="EMBL/GenBank/DDBJ databases">
        <title>Bacillus faecalis sp. nov., a moderately halophilic bacterium isolated from cow faeces.</title>
        <authorList>
            <person name="Jiang L."/>
            <person name="Lee J."/>
        </authorList>
    </citation>
    <scope>NUCLEOTIDE SEQUENCE</scope>
    <source>
        <strain evidence="1">AGMB 02131</strain>
    </source>
</reference>
<proteinExistence type="predicted"/>
<gene>
    <name evidence="1" type="ORF">IEO70_08940</name>
</gene>
<comment type="caution">
    <text evidence="1">The sequence shown here is derived from an EMBL/GenBank/DDBJ whole genome shotgun (WGS) entry which is preliminary data.</text>
</comment>
<dbReference type="Pfam" id="PF03646">
    <property type="entry name" value="FlaG"/>
    <property type="match status" value="1"/>
</dbReference>
<evidence type="ECO:0000313" key="2">
    <source>
        <dbReference type="Proteomes" id="UP000602076"/>
    </source>
</evidence>
<dbReference type="InterPro" id="IPR005186">
    <property type="entry name" value="FlaG"/>
</dbReference>